<accession>A0A821UYQ7</accession>
<feature type="region of interest" description="Disordered" evidence="1">
    <location>
        <begin position="34"/>
        <end position="61"/>
    </location>
</feature>
<feature type="compositionally biased region" description="Basic and acidic residues" evidence="1">
    <location>
        <begin position="34"/>
        <end position="44"/>
    </location>
</feature>
<dbReference type="Proteomes" id="UP000663838">
    <property type="component" value="Unassembled WGS sequence"/>
</dbReference>
<proteinExistence type="predicted"/>
<feature type="domain" description="UAS" evidence="2">
    <location>
        <begin position="87"/>
        <end position="223"/>
    </location>
</feature>
<dbReference type="EMBL" id="CAJOBS010005306">
    <property type="protein sequence ID" value="CAF4897208.1"/>
    <property type="molecule type" value="Genomic_DNA"/>
</dbReference>
<evidence type="ECO:0000256" key="1">
    <source>
        <dbReference type="SAM" id="MobiDB-lite"/>
    </source>
</evidence>
<feature type="non-terminal residue" evidence="3">
    <location>
        <position position="1"/>
    </location>
</feature>
<reference evidence="3" key="1">
    <citation type="submission" date="2021-02" db="EMBL/GenBank/DDBJ databases">
        <authorList>
            <person name="Nowell W R."/>
        </authorList>
    </citation>
    <scope>NUCLEOTIDE SEQUENCE</scope>
</reference>
<dbReference type="AlphaFoldDB" id="A0A821UYQ7"/>
<organism evidence="3 4">
    <name type="scientific">Rotaria socialis</name>
    <dbReference type="NCBI Taxonomy" id="392032"/>
    <lineage>
        <taxon>Eukaryota</taxon>
        <taxon>Metazoa</taxon>
        <taxon>Spiralia</taxon>
        <taxon>Gnathifera</taxon>
        <taxon>Rotifera</taxon>
        <taxon>Eurotatoria</taxon>
        <taxon>Bdelloidea</taxon>
        <taxon>Philodinida</taxon>
        <taxon>Philodinidae</taxon>
        <taxon>Rotaria</taxon>
    </lineage>
</organism>
<dbReference type="InterPro" id="IPR006577">
    <property type="entry name" value="UAS"/>
</dbReference>
<evidence type="ECO:0000313" key="4">
    <source>
        <dbReference type="Proteomes" id="UP000663838"/>
    </source>
</evidence>
<dbReference type="SMART" id="SM00594">
    <property type="entry name" value="UAS"/>
    <property type="match status" value="1"/>
</dbReference>
<evidence type="ECO:0000259" key="2">
    <source>
        <dbReference type="SMART" id="SM00594"/>
    </source>
</evidence>
<gene>
    <name evidence="3" type="ORF">TOA249_LOCUS30443</name>
</gene>
<sequence length="401" mass="46258">ADNAVINYALGGIGMSTMFSNGEKMVQMIEEQDSMLRKTDKQPNENDPITDDNDSTNDDDDMALDAPYIIDQFSMNINKDDDTPIESLHACFHRRYNACSSFHEASVIEACQAACSPAVIEERRPVPVYIHHDGSIFSNIFCHLTFCSTTIIDYLLENYVVWTYDVTLEANRNMLANIWQTMIQVQLINSSDVNKYPKLIGIKRICQENQEISKQETVRNELTCFKNECDENEKARASISNNRNNEKTMFVNRTDPSILFFTSFKSFYRNIESRLGKNIILKIAKYLTLNDTIDTSTISILPLLRQQETTVETCDPDNLFINTILLKFKPKRIVSLRITPIWYCTERDPSRLNSDSDIITVSLLNFPDRRVIVVYQNCFSRVTCLWYDNEVNFTLFYDLLG</sequence>
<comment type="caution">
    <text evidence="3">The sequence shown here is derived from an EMBL/GenBank/DDBJ whole genome shotgun (WGS) entry which is preliminary data.</text>
</comment>
<feature type="compositionally biased region" description="Acidic residues" evidence="1">
    <location>
        <begin position="48"/>
        <end position="61"/>
    </location>
</feature>
<dbReference type="InterPro" id="IPR049483">
    <property type="entry name" value="FAF1_2-like_UAS"/>
</dbReference>
<dbReference type="Pfam" id="PF21021">
    <property type="entry name" value="FAF1"/>
    <property type="match status" value="1"/>
</dbReference>
<name>A0A821UYQ7_9BILA</name>
<dbReference type="Gene3D" id="3.40.30.10">
    <property type="entry name" value="Glutaredoxin"/>
    <property type="match status" value="1"/>
</dbReference>
<protein>
    <recommendedName>
        <fullName evidence="2">UAS domain-containing protein</fullName>
    </recommendedName>
</protein>
<evidence type="ECO:0000313" key="3">
    <source>
        <dbReference type="EMBL" id="CAF4897208.1"/>
    </source>
</evidence>